<feature type="transmembrane region" description="Helical" evidence="1">
    <location>
        <begin position="5"/>
        <end position="21"/>
    </location>
</feature>
<keyword evidence="1" id="KW-0472">Membrane</keyword>
<reference evidence="2 3" key="1">
    <citation type="submission" date="2021-01" db="EMBL/GenBank/DDBJ databases">
        <title>Genomic Encyclopedia of Type Strains, Phase IV (KMG-IV): sequencing the most valuable type-strain genomes for metagenomic binning, comparative biology and taxonomic classification.</title>
        <authorList>
            <person name="Goeker M."/>
        </authorList>
    </citation>
    <scope>NUCLEOTIDE SEQUENCE [LARGE SCALE GENOMIC DNA]</scope>
    <source>
        <strain evidence="2 3">DSM 25890</strain>
    </source>
</reference>
<accession>A0ABS2NKY5</accession>
<evidence type="ECO:0000313" key="2">
    <source>
        <dbReference type="EMBL" id="MBM7613606.1"/>
    </source>
</evidence>
<proteinExistence type="predicted"/>
<dbReference type="Proteomes" id="UP001314796">
    <property type="component" value="Unassembled WGS sequence"/>
</dbReference>
<comment type="caution">
    <text evidence="2">The sequence shown here is derived from an EMBL/GenBank/DDBJ whole genome shotgun (WGS) entry which is preliminary data.</text>
</comment>
<keyword evidence="1" id="KW-1133">Transmembrane helix</keyword>
<evidence type="ECO:0000256" key="1">
    <source>
        <dbReference type="SAM" id="Phobius"/>
    </source>
</evidence>
<gene>
    <name evidence="2" type="ORF">JOC73_000114</name>
</gene>
<keyword evidence="3" id="KW-1185">Reference proteome</keyword>
<name>A0ABS2NKY5_9FIRM</name>
<organism evidence="2 3">
    <name type="scientific">Alkaliphilus hydrothermalis</name>
    <dbReference type="NCBI Taxonomy" id="1482730"/>
    <lineage>
        <taxon>Bacteria</taxon>
        <taxon>Bacillati</taxon>
        <taxon>Bacillota</taxon>
        <taxon>Clostridia</taxon>
        <taxon>Peptostreptococcales</taxon>
        <taxon>Natronincolaceae</taxon>
        <taxon>Alkaliphilus</taxon>
    </lineage>
</organism>
<dbReference type="RefSeq" id="WP_204399894.1">
    <property type="nucleotide sequence ID" value="NZ_JAFBEE010000001.1"/>
</dbReference>
<sequence length="49" mass="5559">MFIRSVIFAISVAVLIMVWQVEKEFTPLLAICIFNTVINGYVIVRGSKQ</sequence>
<keyword evidence="1" id="KW-0812">Transmembrane</keyword>
<evidence type="ECO:0000313" key="3">
    <source>
        <dbReference type="Proteomes" id="UP001314796"/>
    </source>
</evidence>
<dbReference type="EMBL" id="JAFBEE010000001">
    <property type="protein sequence ID" value="MBM7613606.1"/>
    <property type="molecule type" value="Genomic_DNA"/>
</dbReference>
<feature type="transmembrane region" description="Helical" evidence="1">
    <location>
        <begin position="27"/>
        <end position="44"/>
    </location>
</feature>
<protein>
    <submittedName>
        <fullName evidence="2">Uncharacterized protein</fullName>
    </submittedName>
</protein>